<dbReference type="Pfam" id="PF13649">
    <property type="entry name" value="Methyltransf_25"/>
    <property type="match status" value="1"/>
</dbReference>
<dbReference type="GO" id="GO:0006596">
    <property type="term" value="P:polyamine biosynthetic process"/>
    <property type="evidence" value="ECO:0007669"/>
    <property type="project" value="UniProtKB-KW"/>
</dbReference>
<dbReference type="InterPro" id="IPR041698">
    <property type="entry name" value="Methyltransf_25"/>
</dbReference>
<feature type="domain" description="Methyltransferase" evidence="2">
    <location>
        <begin position="62"/>
        <end position="162"/>
    </location>
</feature>
<keyword evidence="1" id="KW-0620">Polyamine biosynthesis</keyword>
<dbReference type="Proteomes" id="UP000176501">
    <property type="component" value="Unassembled WGS sequence"/>
</dbReference>
<evidence type="ECO:0000313" key="3">
    <source>
        <dbReference type="EMBL" id="OGL99622.1"/>
    </source>
</evidence>
<evidence type="ECO:0000259" key="2">
    <source>
        <dbReference type="Pfam" id="PF13649"/>
    </source>
</evidence>
<dbReference type="AlphaFoldDB" id="A0A1F7W9Z7"/>
<protein>
    <recommendedName>
        <fullName evidence="2">Methyltransferase domain-containing protein</fullName>
    </recommendedName>
</protein>
<proteinExistence type="predicted"/>
<evidence type="ECO:0000313" key="4">
    <source>
        <dbReference type="Proteomes" id="UP000176501"/>
    </source>
</evidence>
<dbReference type="SUPFAM" id="SSF55729">
    <property type="entry name" value="Acyl-CoA N-acyltransferases (Nat)"/>
    <property type="match status" value="1"/>
</dbReference>
<dbReference type="EMBL" id="MGFE01000001">
    <property type="protein sequence ID" value="OGL99622.1"/>
    <property type="molecule type" value="Genomic_DNA"/>
</dbReference>
<comment type="caution">
    <text evidence="3">The sequence shown here is derived from an EMBL/GenBank/DDBJ whole genome shotgun (WGS) entry which is preliminary data.</text>
</comment>
<gene>
    <name evidence="3" type="ORF">A2304_04440</name>
</gene>
<evidence type="ECO:0000256" key="1">
    <source>
        <dbReference type="ARBA" id="ARBA00023115"/>
    </source>
</evidence>
<dbReference type="CDD" id="cd02440">
    <property type="entry name" value="AdoMet_MTases"/>
    <property type="match status" value="1"/>
</dbReference>
<dbReference type="PANTHER" id="PTHR43317:SF1">
    <property type="entry name" value="THERMOSPERMINE SYNTHASE ACAULIS5"/>
    <property type="match status" value="1"/>
</dbReference>
<dbReference type="Gene3D" id="3.40.630.30">
    <property type="match status" value="1"/>
</dbReference>
<organism evidence="3 4">
    <name type="scientific">Candidatus Uhrbacteria bacterium RIFOXYB2_FULL_57_15</name>
    <dbReference type="NCBI Taxonomy" id="1802422"/>
    <lineage>
        <taxon>Bacteria</taxon>
        <taxon>Candidatus Uhriibacteriota</taxon>
    </lineage>
</organism>
<dbReference type="SUPFAM" id="SSF53335">
    <property type="entry name" value="S-adenosyl-L-methionine-dependent methyltransferases"/>
    <property type="match status" value="1"/>
</dbReference>
<reference evidence="3 4" key="1">
    <citation type="journal article" date="2016" name="Nat. Commun.">
        <title>Thousands of microbial genomes shed light on interconnected biogeochemical processes in an aquifer system.</title>
        <authorList>
            <person name="Anantharaman K."/>
            <person name="Brown C.T."/>
            <person name="Hug L.A."/>
            <person name="Sharon I."/>
            <person name="Castelle C.J."/>
            <person name="Probst A.J."/>
            <person name="Thomas B.C."/>
            <person name="Singh A."/>
            <person name="Wilkins M.J."/>
            <person name="Karaoz U."/>
            <person name="Brodie E.L."/>
            <person name="Williams K.H."/>
            <person name="Hubbard S.S."/>
            <person name="Banfield J.F."/>
        </authorList>
    </citation>
    <scope>NUCLEOTIDE SEQUENCE [LARGE SCALE GENOMIC DNA]</scope>
</reference>
<name>A0A1F7W9Z7_9BACT</name>
<dbReference type="InterPro" id="IPR016181">
    <property type="entry name" value="Acyl_CoA_acyltransferase"/>
</dbReference>
<dbReference type="PANTHER" id="PTHR43317">
    <property type="entry name" value="THERMOSPERMINE SYNTHASE ACAULIS5"/>
    <property type="match status" value="1"/>
</dbReference>
<accession>A0A1F7W9Z7</accession>
<sequence>MDIVLKERKVPSEKNGVITVRRGLRRGFTVLVDGFQQSGAHLAELWRRSLWGVPEKHPVKQVLLLGLGGGSCLRNVRRRFPDAHVTVIEWNPAMVEIAKSLKFFHTKQIPEIIVGDAYEVVPKMNGRFDLILIDLFRGGETEPRLASDEMVAALSRILKPDGYLLLNVYKSVALIPAFERRLSRHGTFSYKYDLVAQFRHVGQGRVGDQVPEGFVHPMQSPDYLVGGWEPGAQNASLVGKPGCLGMRWHFGPIWIESHTSDIPPDIDRDAPSRLLIWQPMTKLGKPAGWHRSWIQMNPLQHGFADLRGKTEYWKDWSDHAQRHRKKWFKDERYEIVEVPLSDFAAAYHKTGKLPMIRKDFIRMLDRRIQYHGDRVHLFAARDVRTGQIISGLAVVDVPDASVSMHTVAFLHPKFEKTSAGTGLIDHWFSHCQKTGIRFPHFGLLWAPGDPGAWKGYSKFKRQFNPHLLLYPLPLIRFVRRQKTAA</sequence>
<dbReference type="Gene3D" id="3.40.50.150">
    <property type="entry name" value="Vaccinia Virus protein VP39"/>
    <property type="match status" value="1"/>
</dbReference>
<dbReference type="InterPro" id="IPR029063">
    <property type="entry name" value="SAM-dependent_MTases_sf"/>
</dbReference>